<evidence type="ECO:0000313" key="8">
    <source>
        <dbReference type="EMBL" id="MCG2577438.1"/>
    </source>
</evidence>
<protein>
    <recommendedName>
        <fullName evidence="6">SURF1-like protein</fullName>
    </recommendedName>
</protein>
<evidence type="ECO:0000256" key="4">
    <source>
        <dbReference type="ARBA" id="ARBA00022989"/>
    </source>
</evidence>
<dbReference type="Proteomes" id="UP001165384">
    <property type="component" value="Unassembled WGS sequence"/>
</dbReference>
<gene>
    <name evidence="8" type="ORF">LZ012_10580</name>
</gene>
<feature type="region of interest" description="Disordered" evidence="7">
    <location>
        <begin position="1"/>
        <end position="20"/>
    </location>
</feature>
<comment type="subcellular location">
    <subcellularLocation>
        <location evidence="6">Cell membrane</location>
        <topology evidence="6">Multi-pass membrane protein</topology>
    </subcellularLocation>
    <subcellularLocation>
        <location evidence="1">Membrane</location>
    </subcellularLocation>
</comment>
<feature type="compositionally biased region" description="Low complexity" evidence="7">
    <location>
        <begin position="7"/>
        <end position="18"/>
    </location>
</feature>
<comment type="similarity">
    <text evidence="2 6">Belongs to the SURF1 family.</text>
</comment>
<organism evidence="8 9">
    <name type="scientific">Dechloromonas hankyongensis</name>
    <dbReference type="NCBI Taxonomy" id="2908002"/>
    <lineage>
        <taxon>Bacteria</taxon>
        <taxon>Pseudomonadati</taxon>
        <taxon>Pseudomonadota</taxon>
        <taxon>Betaproteobacteria</taxon>
        <taxon>Rhodocyclales</taxon>
        <taxon>Azonexaceae</taxon>
        <taxon>Dechloromonas</taxon>
    </lineage>
</organism>
<comment type="caution">
    <text evidence="8">The sequence shown here is derived from an EMBL/GenBank/DDBJ whole genome shotgun (WGS) entry which is preliminary data.</text>
</comment>
<evidence type="ECO:0000256" key="5">
    <source>
        <dbReference type="ARBA" id="ARBA00023136"/>
    </source>
</evidence>
<proteinExistence type="inferred from homology"/>
<dbReference type="Pfam" id="PF02104">
    <property type="entry name" value="SURF1"/>
    <property type="match status" value="1"/>
</dbReference>
<dbReference type="PANTHER" id="PTHR23427">
    <property type="entry name" value="SURFEIT LOCUS PROTEIN"/>
    <property type="match status" value="1"/>
</dbReference>
<evidence type="ECO:0000256" key="1">
    <source>
        <dbReference type="ARBA" id="ARBA00004370"/>
    </source>
</evidence>
<dbReference type="PANTHER" id="PTHR23427:SF2">
    <property type="entry name" value="SURFEIT LOCUS PROTEIN 1"/>
    <property type="match status" value="1"/>
</dbReference>
<name>A0ABS9K2M9_9RHOO</name>
<keyword evidence="9" id="KW-1185">Reference proteome</keyword>
<feature type="transmembrane region" description="Helical" evidence="6">
    <location>
        <begin position="29"/>
        <end position="52"/>
    </location>
</feature>
<reference evidence="8" key="1">
    <citation type="submission" date="2022-01" db="EMBL/GenBank/DDBJ databases">
        <authorList>
            <person name="Jo J.-H."/>
            <person name="Im W.-T."/>
        </authorList>
    </citation>
    <scope>NUCLEOTIDE SEQUENCE</scope>
    <source>
        <strain evidence="8">XY25</strain>
    </source>
</reference>
<dbReference type="PROSITE" id="PS50895">
    <property type="entry name" value="SURF1"/>
    <property type="match status" value="1"/>
</dbReference>
<dbReference type="InterPro" id="IPR045214">
    <property type="entry name" value="Surf1/Surf4"/>
</dbReference>
<dbReference type="RefSeq" id="WP_275710523.1">
    <property type="nucleotide sequence ID" value="NZ_JAKLTN010000002.1"/>
</dbReference>
<evidence type="ECO:0000256" key="7">
    <source>
        <dbReference type="SAM" id="MobiDB-lite"/>
    </source>
</evidence>
<feature type="transmembrane region" description="Helical" evidence="6">
    <location>
        <begin position="233"/>
        <end position="253"/>
    </location>
</feature>
<keyword evidence="6" id="KW-1003">Cell membrane</keyword>
<keyword evidence="4 6" id="KW-1133">Transmembrane helix</keyword>
<evidence type="ECO:0000256" key="3">
    <source>
        <dbReference type="ARBA" id="ARBA00022692"/>
    </source>
</evidence>
<dbReference type="InterPro" id="IPR002994">
    <property type="entry name" value="Surf1/Shy1"/>
</dbReference>
<accession>A0ABS9K2M9</accession>
<evidence type="ECO:0000256" key="2">
    <source>
        <dbReference type="ARBA" id="ARBA00007165"/>
    </source>
</evidence>
<evidence type="ECO:0000256" key="6">
    <source>
        <dbReference type="RuleBase" id="RU363076"/>
    </source>
</evidence>
<evidence type="ECO:0000313" key="9">
    <source>
        <dbReference type="Proteomes" id="UP001165384"/>
    </source>
</evidence>
<keyword evidence="3 6" id="KW-0812">Transmembrane</keyword>
<dbReference type="EMBL" id="JAKLTN010000002">
    <property type="protein sequence ID" value="MCG2577438.1"/>
    <property type="molecule type" value="Genomic_DNA"/>
</dbReference>
<dbReference type="CDD" id="cd06662">
    <property type="entry name" value="SURF1"/>
    <property type="match status" value="1"/>
</dbReference>
<keyword evidence="5 6" id="KW-0472">Membrane</keyword>
<sequence length="256" mass="28350">MNVSGNAQGQYAPAPGAATSRPVSSRRRVALFGGLLLAVLVPAFVSLGLWQWNKAEAKQALQVELDQRGLAPPTPLPAGLPAADSLRYRHLIVRGTYDADHQVLIDNRLYREVAGYHVLTPLRLADSDRYVLINRGWLPAPPDHHERPAAPVPAGEIELTGIAILPPERFFNLAAQPVSGWEAVWQNLDLERFRGILPGPVLGIVIQLDPQAPAGFGRDWPRPDERIERHRSYALQWFGFAIASVGIWLFLLVRRP</sequence>